<dbReference type="EMBL" id="LKLU01000087">
    <property type="protein sequence ID" value="KSU20382.1"/>
    <property type="molecule type" value="Genomic_DNA"/>
</dbReference>
<protein>
    <recommendedName>
        <fullName evidence="3">Response regulator</fullName>
    </recommendedName>
</protein>
<evidence type="ECO:0000313" key="2">
    <source>
        <dbReference type="Proteomes" id="UP000053719"/>
    </source>
</evidence>
<dbReference type="PATRIC" id="fig|1360.114.peg.2011"/>
<accession>A0A0V8E3K2</accession>
<gene>
    <name evidence="1" type="ORF">M20_1547</name>
</gene>
<organism evidence="1 2">
    <name type="scientific">Lactococcus lactis subsp. lactis</name>
    <name type="common">Streptococcus lactis</name>
    <dbReference type="NCBI Taxonomy" id="1360"/>
    <lineage>
        <taxon>Bacteria</taxon>
        <taxon>Bacillati</taxon>
        <taxon>Bacillota</taxon>
        <taxon>Bacilli</taxon>
        <taxon>Lactobacillales</taxon>
        <taxon>Streptococcaceae</taxon>
        <taxon>Lactococcus</taxon>
    </lineage>
</organism>
<name>A0A0V8E3K2_LACLL</name>
<dbReference type="RefSeq" id="WP_058211838.1">
    <property type="nucleotide sequence ID" value="NZ_LKLU01000087.1"/>
</dbReference>
<dbReference type="AlphaFoldDB" id="A0A0V8E3K2"/>
<dbReference type="Proteomes" id="UP000053719">
    <property type="component" value="Unassembled WGS sequence"/>
</dbReference>
<dbReference type="SUPFAM" id="SSF52172">
    <property type="entry name" value="CheY-like"/>
    <property type="match status" value="1"/>
</dbReference>
<evidence type="ECO:0008006" key="3">
    <source>
        <dbReference type="Google" id="ProtNLM"/>
    </source>
</evidence>
<evidence type="ECO:0000313" key="1">
    <source>
        <dbReference type="EMBL" id="KSU20382.1"/>
    </source>
</evidence>
<dbReference type="InterPro" id="IPR011006">
    <property type="entry name" value="CheY-like_superfamily"/>
</dbReference>
<reference evidence="2" key="1">
    <citation type="submission" date="2015-10" db="EMBL/GenBank/DDBJ databases">
        <title>Draft Genome Sequences of 11 Lactococcus lactis subspecies cremoris strains.</title>
        <authorList>
            <person name="Wels M."/>
            <person name="Backus L."/>
            <person name="Boekhorst J."/>
            <person name="Dijkstra A."/>
            <person name="Beerthuizen M."/>
            <person name="Kelly W."/>
            <person name="Siezen R."/>
            <person name="Bachmann H."/>
            <person name="Van Hijum S."/>
        </authorList>
    </citation>
    <scope>NUCLEOTIDE SEQUENCE [LARGE SCALE GENOMIC DNA]</scope>
    <source>
        <strain evidence="2">M20</strain>
    </source>
</reference>
<dbReference type="Gene3D" id="3.40.50.2300">
    <property type="match status" value="1"/>
</dbReference>
<comment type="caution">
    <text evidence="1">The sequence shown here is derived from an EMBL/GenBank/DDBJ whole genome shotgun (WGS) entry which is preliminary data.</text>
</comment>
<sequence length="155" mass="18241">MNLLLIEDDNNKSKQIINSIQEAYFNNVNISEAHSFQKGMKKIRTENYNCLLLDMTLPTYDIETNHSGGTTKKFGGIEILEEMKMREIYLKTIIITQFDTFGEGKNLITIKELREHLKRDFSENFEEIIYYNSSLTTWRDKLIKILDRYSKGVKN</sequence>
<proteinExistence type="predicted"/>